<protein>
    <submittedName>
        <fullName evidence="2">Uncharacterized protein</fullName>
    </submittedName>
</protein>
<dbReference type="RefSeq" id="WP_173150653.1">
    <property type="nucleotide sequence ID" value="NZ_CP084059.1"/>
</dbReference>
<feature type="compositionally biased region" description="Low complexity" evidence="1">
    <location>
        <begin position="373"/>
        <end position="385"/>
    </location>
</feature>
<feature type="compositionally biased region" description="Basic and acidic residues" evidence="1">
    <location>
        <begin position="491"/>
        <end position="510"/>
    </location>
</feature>
<organism evidence="2">
    <name type="scientific">Nonomuraea gerenzanensis</name>
    <dbReference type="NCBI Taxonomy" id="93944"/>
    <lineage>
        <taxon>Bacteria</taxon>
        <taxon>Bacillati</taxon>
        <taxon>Actinomycetota</taxon>
        <taxon>Actinomycetes</taxon>
        <taxon>Streptosporangiales</taxon>
        <taxon>Streptosporangiaceae</taxon>
        <taxon>Nonomuraea</taxon>
    </lineage>
</organism>
<reference evidence="2" key="1">
    <citation type="submission" date="2016-04" db="EMBL/GenBank/DDBJ databases">
        <authorList>
            <person name="Evans L.H."/>
            <person name="Alamgir A."/>
            <person name="Owens N."/>
            <person name="Weber N.D."/>
            <person name="Virtaneva K."/>
            <person name="Barbian K."/>
            <person name="Babar A."/>
            <person name="Rosenke K."/>
        </authorList>
    </citation>
    <scope>NUCLEOTIDE SEQUENCE</scope>
    <source>
        <strain evidence="2">Nono1</strain>
    </source>
</reference>
<dbReference type="EMBL" id="LT559121">
    <property type="protein sequence ID" value="SAP16352.1"/>
    <property type="molecule type" value="Genomic_DNA"/>
</dbReference>
<gene>
    <name evidence="2" type="ORF">BN4615_P11015</name>
</gene>
<feature type="region of interest" description="Disordered" evidence="1">
    <location>
        <begin position="373"/>
        <end position="398"/>
    </location>
</feature>
<feature type="region of interest" description="Disordered" evidence="1">
    <location>
        <begin position="206"/>
        <end position="268"/>
    </location>
</feature>
<proteinExistence type="predicted"/>
<feature type="compositionally biased region" description="Polar residues" evidence="1">
    <location>
        <begin position="220"/>
        <end position="230"/>
    </location>
</feature>
<evidence type="ECO:0000313" key="2">
    <source>
        <dbReference type="EMBL" id="SAP16352.1"/>
    </source>
</evidence>
<feature type="region of interest" description="Disordered" evidence="1">
    <location>
        <begin position="452"/>
        <end position="535"/>
    </location>
</feature>
<feature type="compositionally biased region" description="Basic and acidic residues" evidence="1">
    <location>
        <begin position="206"/>
        <end position="215"/>
    </location>
</feature>
<evidence type="ECO:0000256" key="1">
    <source>
        <dbReference type="SAM" id="MobiDB-lite"/>
    </source>
</evidence>
<dbReference type="AlphaFoldDB" id="A0A1M4BLC4"/>
<feature type="region of interest" description="Disordered" evidence="1">
    <location>
        <begin position="1"/>
        <end position="41"/>
    </location>
</feature>
<sequence>MPPDPGPGDQLDDEPAAAWSWRARSDRTDAAPPATSRPPCEVHRAGFERTCTACVLVKREAITVAIATVNYLTGGAVSARSQRAWMRALEAHPYLAARRSDAYRNLLAVARVIMWCGKRSPVNPAVWTSIPTRARIVAKTGLSADTVKTWVRWLREHGFLATVTEGSTPRFRPGTRCGLVDDGAGRLGAEWALTIPLAPTLEGFRELPGCDHTPDDQVVSRGSQPISGDQNPPPAGSLSDEREPATDSPVVRTREGRTTGNEGAAGTAWTWPLSATPETKIDMLKAAQALRTRSAILRKVSAKHLRSLLREPFGEKWTPNDVLHALDHRPDGTPWTFTEPPRWLPGWIRHRLAAWRTADGSLQPSLSQQRAARRQAATARQAAAAAEHRRRQACRVDADTGPAAAVRAALAAAGPNAAAALQRHEGDHRPVRLYFVKDRTLQNGAVTLHSTGQALAGPNATAPPEIGAQRSSESHAGPAPARGMTEPANVFEREVLRRHALPEESEDRRPHPSGPTPAMERAWLSRVAAQQARKR</sequence>
<name>A0A1M4BLC4_9ACTN</name>
<accession>A0A1M4BLC4</accession>